<dbReference type="EC" id="3.2.1.51" evidence="2"/>
<dbReference type="Gene3D" id="3.20.20.80">
    <property type="entry name" value="Glycosidases"/>
    <property type="match status" value="1"/>
</dbReference>
<evidence type="ECO:0000313" key="8">
    <source>
        <dbReference type="Proteomes" id="UP000400924"/>
    </source>
</evidence>
<dbReference type="SUPFAM" id="SSF51445">
    <property type="entry name" value="(Trans)glycosidases"/>
    <property type="match status" value="1"/>
</dbReference>
<organism evidence="7 8">
    <name type="scientific">Streptomyces spongiae</name>
    <dbReference type="NCBI Taxonomy" id="565072"/>
    <lineage>
        <taxon>Bacteria</taxon>
        <taxon>Bacillati</taxon>
        <taxon>Actinomycetota</taxon>
        <taxon>Actinomycetes</taxon>
        <taxon>Kitasatosporales</taxon>
        <taxon>Streptomycetaceae</taxon>
        <taxon>Streptomyces</taxon>
    </lineage>
</organism>
<dbReference type="SMART" id="SM00812">
    <property type="entry name" value="Alpha_L_fucos"/>
    <property type="match status" value="1"/>
</dbReference>
<gene>
    <name evidence="7" type="ORF">FNH08_16920</name>
</gene>
<dbReference type="GO" id="GO:0004560">
    <property type="term" value="F:alpha-L-fucosidase activity"/>
    <property type="evidence" value="ECO:0007669"/>
    <property type="project" value="InterPro"/>
</dbReference>
<dbReference type="RefSeq" id="WP_152772316.1">
    <property type="nucleotide sequence ID" value="NZ_VJZC01000102.1"/>
</dbReference>
<comment type="caution">
    <text evidence="7">The sequence shown here is derived from an EMBL/GenBank/DDBJ whole genome shotgun (WGS) entry which is preliminary data.</text>
</comment>
<sequence length="683" mass="73377">MTSEPSLRVAVGPGDSDDELRRKGALVRPAPRQVAWQRQELVAFVHFGINTFTGLECGTGTDDLSLFDPTELDCRQWARSLADAGFRSVILTAKHHDGFVLWPSRYTGHSVAATPWRGGRGDIVRDLAEAVREQGLGLGVYLSPADLHQSNAPGGIYGNGSPAVPSVIPTLLPGDDRAERVASGELPSFTYVVDDYNRYYLNQLYELITEYGPINEVWLDGADPTATKQHYDHDAWFGMVRALEPEATCAVGGPDVRWVGNESGYARHSEWSVVPMHGEPSEFGHTTAVAEEDHDLAGPEAMRRAGHFAWYPAEVDVSIRPGWFHHASQDAAVKSLPRLMDLYRHSVGRNAVLLLNVPPDRRGLFADPDVERLTEFGRVLREVYGDDFAAGARTGEDTPGSVLVELPEPRTFNVVGLSEDIRDGQLVESFAVDAWLSGAWERVATGTTVGHKRLVSLPHPVTSHRLRVRVLAARAAVRPAVFLFLDPTVPAPVVHGSFAAARDTRGISSDDAPGLADLDGTGMSLSAQALAAAGIVPGGRVAHGGLEFRWPDTAPGEPDTVRADGQTIMMGGSGSRIGFLLLGTADRSFGPGLATYTDGSGQEIPLLALDTLGEGDYPAGARTVVSMPYHNRPDGRVDRPARVGWCAAPLDPAKTLESVTLPRYGEGTSPAEPGVHIFAVSLG</sequence>
<dbReference type="PANTHER" id="PTHR10030">
    <property type="entry name" value="ALPHA-L-FUCOSIDASE"/>
    <property type="match status" value="1"/>
</dbReference>
<dbReference type="OrthoDB" id="5526311at2"/>
<dbReference type="Gene3D" id="2.60.120.260">
    <property type="entry name" value="Galactose-binding domain-like"/>
    <property type="match status" value="1"/>
</dbReference>
<dbReference type="GO" id="GO:0005764">
    <property type="term" value="C:lysosome"/>
    <property type="evidence" value="ECO:0007669"/>
    <property type="project" value="TreeGrafter"/>
</dbReference>
<dbReference type="InterPro" id="IPR017853">
    <property type="entry name" value="GH"/>
</dbReference>
<keyword evidence="3" id="KW-0732">Signal</keyword>
<keyword evidence="8" id="KW-1185">Reference proteome</keyword>
<comment type="similarity">
    <text evidence="1">Belongs to the glycosyl hydrolase 29 family.</text>
</comment>
<reference evidence="7 8" key="1">
    <citation type="submission" date="2019-07" db="EMBL/GenBank/DDBJ databases">
        <title>New species of Amycolatopsis and Streptomyces.</title>
        <authorList>
            <person name="Duangmal K."/>
            <person name="Teo W.F.A."/>
            <person name="Lipun K."/>
        </authorList>
    </citation>
    <scope>NUCLEOTIDE SEQUENCE [LARGE SCALE GENOMIC DNA]</scope>
    <source>
        <strain evidence="7 8">NBRC 106415</strain>
    </source>
</reference>
<dbReference type="EMBL" id="VJZC01000102">
    <property type="protein sequence ID" value="MPY58787.1"/>
    <property type="molecule type" value="Genomic_DNA"/>
</dbReference>
<evidence type="ECO:0000256" key="1">
    <source>
        <dbReference type="ARBA" id="ARBA00007951"/>
    </source>
</evidence>
<evidence type="ECO:0000256" key="3">
    <source>
        <dbReference type="ARBA" id="ARBA00022729"/>
    </source>
</evidence>
<keyword evidence="5" id="KW-0326">Glycosidase</keyword>
<keyword evidence="4" id="KW-0378">Hydrolase</keyword>
<proteinExistence type="inferred from homology"/>
<dbReference type="InterPro" id="IPR057739">
    <property type="entry name" value="Glyco_hydro_29_N"/>
</dbReference>
<evidence type="ECO:0000313" key="7">
    <source>
        <dbReference type="EMBL" id="MPY58787.1"/>
    </source>
</evidence>
<dbReference type="AlphaFoldDB" id="A0A5N8XHJ5"/>
<protein>
    <recommendedName>
        <fullName evidence="2">alpha-L-fucosidase</fullName>
        <ecNumber evidence="2">3.2.1.51</ecNumber>
    </recommendedName>
</protein>
<dbReference type="PANTHER" id="PTHR10030:SF37">
    <property type="entry name" value="ALPHA-L-FUCOSIDASE-RELATED"/>
    <property type="match status" value="1"/>
</dbReference>
<dbReference type="Proteomes" id="UP000400924">
    <property type="component" value="Unassembled WGS sequence"/>
</dbReference>
<evidence type="ECO:0000256" key="2">
    <source>
        <dbReference type="ARBA" id="ARBA00012662"/>
    </source>
</evidence>
<evidence type="ECO:0000259" key="6">
    <source>
        <dbReference type="Pfam" id="PF01120"/>
    </source>
</evidence>
<accession>A0A5N8XHJ5</accession>
<dbReference type="Pfam" id="PF01120">
    <property type="entry name" value="Alpha_L_fucos"/>
    <property type="match status" value="1"/>
</dbReference>
<dbReference type="InterPro" id="IPR000933">
    <property type="entry name" value="Glyco_hydro_29"/>
</dbReference>
<feature type="domain" description="Glycoside hydrolase family 29 N-terminal" evidence="6">
    <location>
        <begin position="65"/>
        <end position="381"/>
    </location>
</feature>
<dbReference type="GO" id="GO:0016139">
    <property type="term" value="P:glycoside catabolic process"/>
    <property type="evidence" value="ECO:0007669"/>
    <property type="project" value="TreeGrafter"/>
</dbReference>
<name>A0A5N8XHJ5_9ACTN</name>
<dbReference type="GO" id="GO:0006004">
    <property type="term" value="P:fucose metabolic process"/>
    <property type="evidence" value="ECO:0007669"/>
    <property type="project" value="TreeGrafter"/>
</dbReference>
<evidence type="ECO:0000256" key="4">
    <source>
        <dbReference type="ARBA" id="ARBA00022801"/>
    </source>
</evidence>
<evidence type="ECO:0000256" key="5">
    <source>
        <dbReference type="ARBA" id="ARBA00023295"/>
    </source>
</evidence>